<evidence type="ECO:0000256" key="2">
    <source>
        <dbReference type="SAM" id="Phobius"/>
    </source>
</evidence>
<keyword evidence="5" id="KW-1185">Reference proteome</keyword>
<keyword evidence="2" id="KW-0812">Transmembrane</keyword>
<keyword evidence="2" id="KW-0472">Membrane</keyword>
<dbReference type="Pfam" id="PF07714">
    <property type="entry name" value="PK_Tyr_Ser-Thr"/>
    <property type="match status" value="1"/>
</dbReference>
<dbReference type="PANTHER" id="PTHR24416">
    <property type="entry name" value="TYROSINE-PROTEIN KINASE RECEPTOR"/>
    <property type="match status" value="1"/>
</dbReference>
<accession>A0ABQ9XBA7</accession>
<name>A0ABQ9XBA7_9EUKA</name>
<protein>
    <recommendedName>
        <fullName evidence="3">Serine-threonine/tyrosine-protein kinase catalytic domain-containing protein</fullName>
    </recommendedName>
</protein>
<dbReference type="SUPFAM" id="SSF56112">
    <property type="entry name" value="Protein kinase-like (PK-like)"/>
    <property type="match status" value="1"/>
</dbReference>
<dbReference type="InterPro" id="IPR001245">
    <property type="entry name" value="Ser-Thr/Tyr_kinase_cat_dom"/>
</dbReference>
<dbReference type="EMBL" id="JARBJD010000149">
    <property type="protein sequence ID" value="KAK2949807.1"/>
    <property type="molecule type" value="Genomic_DNA"/>
</dbReference>
<dbReference type="Gene3D" id="1.10.510.10">
    <property type="entry name" value="Transferase(Phosphotransferase) domain 1"/>
    <property type="match status" value="1"/>
</dbReference>
<organism evidence="4 5">
    <name type="scientific">Blattamonas nauphoetae</name>
    <dbReference type="NCBI Taxonomy" id="2049346"/>
    <lineage>
        <taxon>Eukaryota</taxon>
        <taxon>Metamonada</taxon>
        <taxon>Preaxostyla</taxon>
        <taxon>Oxymonadida</taxon>
        <taxon>Blattamonas</taxon>
    </lineage>
</organism>
<evidence type="ECO:0000259" key="3">
    <source>
        <dbReference type="Pfam" id="PF07714"/>
    </source>
</evidence>
<gene>
    <name evidence="4" type="ORF">BLNAU_15289</name>
</gene>
<comment type="caution">
    <text evidence="4">The sequence shown here is derived from an EMBL/GenBank/DDBJ whole genome shotgun (WGS) entry which is preliminary data.</text>
</comment>
<dbReference type="InterPro" id="IPR011009">
    <property type="entry name" value="Kinase-like_dom_sf"/>
</dbReference>
<proteinExistence type="predicted"/>
<sequence length="1529" mass="166711">MSVDIDQKQNTETRRGKMPEAILDILNSTVRIREMILEVDQKETSIATIRASTTTISNCEVITMASMSPFVIVDDASLMKSWVTVVSSSQKNKQDSNVLLPLVGLIALPADPTSQHGDNSDYCEEAGLFEHSIVGHGLSTSSAHLGLGTGPLFDFGRKENALHTTTCGFEVSLCSSRIWNTTSKKVASRGLGMVVTQRGIGCSVSQSTNHLSGTSGMNLNWAGHALLSNSSFSSCHSSSIEDLPPIAPPATPSDPDAIESFVDEYLDAQMKYEDTTVNGNEIWISDCFFEYLEGESGGALFLNNANCDVTIKRTGFVGCYAAVRDGGAIFASFDTPSDHSILLYKCSFGDNFAERHGAKCFFKNYAVTTIAQCGRLEDIGHRNSNSDPLDSFYISSEEKIRVDNSTFEDNRGMEVGALSLVFESESCECDLTDVLFMENEWWTGTEQIGISDVMVSRAGILRTAHCFTTSDRPSCGLHKAESIFEDLIGPSVTSIDFSITITENDFNINLVFEGMFPGTNSDWEVLIKNEAHRIWIDDIKFSHSKSSPMVLKLGEAENSYQLLFDTEYALTGVISSAIFTSSNAFILDPDDTEPDWSWWYQTTKKEGPNFVPITFTTPKEPALTAISAKKDPSDANRVALSLTVSMILGGDYTLVVFDESDTDETDFTITPIAFTDSTTETTGTVTVQLNGANPLKTGTTYKVKSLKSTTLTVSHDAPTFHTPGTPKLTGVPFSFLTATHTTFKLVLEGKDLPEGETFLVELDGFTPTIAVTFISSERGESEELALGWTDTLQFDTSYTLTSVTLSSDPSITIDTNSLVLTTLAQPEPLVLDVGESAHTNARFCGDAARPCSSVDVAWKTVAQYSPLATSLRVSRSLSLLSSVESRKGSVVKIENGSISTVVIRVPESAWQSEKGVVDVKGELTVDHVNIEVSSSDTSFVLFDVDEGTLILQSVHILRTASNSDIESSLANLCLWETGMIQLKDSTAELHSCELGSLTGGAIWMDGGTLALTTVTFVENGHTTFFPSAQKNVRCVSGDITIQRETTPAGFSHWISSDECDVTLGSDEVPAPFFVPSLDGSKSKSVLNKKKDGFDVVIVGTTLIPCSLELEITTTTTAARNEDHQPARVALNYTSADTWNETTHTLFVPSSLVSMLNQDEKWTACIVYGKDQRTDSFVFLPDLKERKAEALQKALPWMIPLIVSVVLVVVCLVIVITIVLTRRRKKQKEALNQQPQEELLEDTVKVEVDSVDGQKTTNEIIGLPSDPDGRYGLSRDLDSLTDAETKMTNQKETPMANPVEAMECEGEFGEVVVDKVDTLFTRLHKGNGIGGVKKREIEQRILAGMTKMVENRTRSELALKLSPHWILLNASDQVFFQQKMEQANQPQASEKPSVHSEQTDVSTAKKTDGIEGIRWRAPEQGEKEGELNGNVDLEKVSVFRLGLLLWEIETGQVPFGEIDAVNAHRQLASGMGLQMSKISDENMQDVIRKCLSVSASDRPSLKEVEAILESPPAAPAKQDLVDVIGGANAS</sequence>
<reference evidence="4 5" key="1">
    <citation type="journal article" date="2022" name="bioRxiv">
        <title>Genomics of Preaxostyla Flagellates Illuminates Evolutionary Transitions and the Path Towards Mitochondrial Loss.</title>
        <authorList>
            <person name="Novak L.V.F."/>
            <person name="Treitli S.C."/>
            <person name="Pyrih J."/>
            <person name="Halakuc P."/>
            <person name="Pipaliya S.V."/>
            <person name="Vacek V."/>
            <person name="Brzon O."/>
            <person name="Soukal P."/>
            <person name="Eme L."/>
            <person name="Dacks J.B."/>
            <person name="Karnkowska A."/>
            <person name="Elias M."/>
            <person name="Hampl V."/>
        </authorList>
    </citation>
    <scope>NUCLEOTIDE SEQUENCE [LARGE SCALE GENOMIC DNA]</scope>
    <source>
        <strain evidence="4">NAU3</strain>
        <tissue evidence="4">Gut</tissue>
    </source>
</reference>
<keyword evidence="2" id="KW-1133">Transmembrane helix</keyword>
<feature type="domain" description="Serine-threonine/tyrosine-protein kinase catalytic" evidence="3">
    <location>
        <begin position="1400"/>
        <end position="1505"/>
    </location>
</feature>
<dbReference type="InterPro" id="IPR050122">
    <property type="entry name" value="RTK"/>
</dbReference>
<evidence type="ECO:0000313" key="4">
    <source>
        <dbReference type="EMBL" id="KAK2949807.1"/>
    </source>
</evidence>
<feature type="compositionally biased region" description="Basic and acidic residues" evidence="1">
    <location>
        <begin position="1391"/>
        <end position="1407"/>
    </location>
</feature>
<evidence type="ECO:0000313" key="5">
    <source>
        <dbReference type="Proteomes" id="UP001281761"/>
    </source>
</evidence>
<evidence type="ECO:0000256" key="1">
    <source>
        <dbReference type="SAM" id="MobiDB-lite"/>
    </source>
</evidence>
<dbReference type="PANTHER" id="PTHR24416:SF631">
    <property type="entry name" value="SERINE_THREONINE_TYROSINE KINASE 1"/>
    <property type="match status" value="1"/>
</dbReference>
<dbReference type="Proteomes" id="UP001281761">
    <property type="component" value="Unassembled WGS sequence"/>
</dbReference>
<feature type="transmembrane region" description="Helical" evidence="2">
    <location>
        <begin position="1196"/>
        <end position="1219"/>
    </location>
</feature>
<feature type="region of interest" description="Disordered" evidence="1">
    <location>
        <begin position="1380"/>
        <end position="1407"/>
    </location>
</feature>
<feature type="compositionally biased region" description="Polar residues" evidence="1">
    <location>
        <begin position="1380"/>
        <end position="1390"/>
    </location>
</feature>